<keyword evidence="1" id="KW-0812">Transmembrane</keyword>
<feature type="transmembrane region" description="Helical" evidence="1">
    <location>
        <begin position="183"/>
        <end position="208"/>
    </location>
</feature>
<keyword evidence="1" id="KW-0472">Membrane</keyword>
<name>A0A2S1T1Y2_9ACTN</name>
<evidence type="ECO:0000313" key="2">
    <source>
        <dbReference type="EMBL" id="AWI32685.1"/>
    </source>
</evidence>
<accession>A0A2S1T1Y2</accession>
<protein>
    <submittedName>
        <fullName evidence="2">Uncharacterized protein</fullName>
    </submittedName>
</protein>
<organism evidence="2 3">
    <name type="scientific">Streptomyces tirandamycinicus</name>
    <dbReference type="NCBI Taxonomy" id="2174846"/>
    <lineage>
        <taxon>Bacteria</taxon>
        <taxon>Bacillati</taxon>
        <taxon>Actinomycetota</taxon>
        <taxon>Actinomycetes</taxon>
        <taxon>Kitasatosporales</taxon>
        <taxon>Streptomycetaceae</taxon>
        <taxon>Streptomyces</taxon>
    </lineage>
</organism>
<dbReference type="EMBL" id="CP029188">
    <property type="protein sequence ID" value="AWI32685.1"/>
    <property type="molecule type" value="Genomic_DNA"/>
</dbReference>
<feature type="transmembrane region" description="Helical" evidence="1">
    <location>
        <begin position="650"/>
        <end position="673"/>
    </location>
</feature>
<feature type="transmembrane region" description="Helical" evidence="1">
    <location>
        <begin position="150"/>
        <end position="171"/>
    </location>
</feature>
<dbReference type="Proteomes" id="UP000244900">
    <property type="component" value="Chromosome"/>
</dbReference>
<evidence type="ECO:0000256" key="1">
    <source>
        <dbReference type="SAM" id="Phobius"/>
    </source>
</evidence>
<feature type="transmembrane region" description="Helical" evidence="1">
    <location>
        <begin position="556"/>
        <end position="574"/>
    </location>
</feature>
<keyword evidence="3" id="KW-1185">Reference proteome</keyword>
<dbReference type="KEGG" id="stir:DDW44_30685"/>
<gene>
    <name evidence="2" type="ORF">DDW44_30685</name>
</gene>
<sequence length="1348" mass="140980">MQAGRLEVTVVAALDGFARELRTKVEAAAEGLAAKVQVEVDDSGLRKRLEKAVKKASRGVTAKVQVKVDRDRLRGELEEIARLVGNSDARINVPVRPDEDGDGSGARRGGFLDRIRRLLQGAQRDVDRTPIHVPVNVKTPRLGRGRMRGLLLGAIVALAQPAVAWVTQLGAGLTALASAAAPAVGILGTLPGLIAGAGIAAIGARVAFGGFADALKESLKAQTQLAAGGKLTEAQQKKLDQAMKGLSKSARATVKAISGVSDKWKDMRKSVQESLFSKIADQVEPLTNAILPRFESALGSSAGQVGNLLRAMSKGAQTNSFKKDFDQVAASSNKVAGSLIAGLKSIGHAVGDFVVASGPAVQRVAALGEGWANWLRVATESNRADGSIDRFLQRSIDKSKQLLRTTIDLGHGLAGMGRAASASGNSLLKGLEFQMRYFNAWANSAEGQKRMKAFFDQSLPVYRETIGLLGDLGKGLAKMATDKSLVKLVRQIRYELMPSVGSFLDQLGRTVGPELISLLSSLAGIFENLATAGLGLAVVVKAFASLAVAINSAFQAVPGLGTALGSLLGVLLALKVLRGVSSMFTALGTSIAGAGTALAGQPARIAAVTSAWHRAGLVYQRISQQTGGIAGAARGATAATRVMSRGLTGVLGLVGGPLGLALGVGAVALMAFADRQQDAAQAAAEHRAQVQTLVDALRMSNGAIDDNVVAQARKLAVESEWGKAASKAGVSTEQLTRAILGQGTDLDALEKKLRAAAKATEYWKDVAGGKSTIRTMTEEGKAALAAADAIGKHGTSLADARKELEETGVLQDAFARKGVTAYDRVRDAVQRLADSTGDAESRTSALKSLIEALSGKTRSYAEATQRLNARLLEMREFAKENAGAAKGKPILKDGLLDTSSKLGQDIYRLSTGLADDALGKVQAAFDKAGAAGKPLVEQLAAARIEAEKGRGSLVAWLRSLGVGAQDAEKIADQMGLIPDSVVTGLKLEGQDAVTVAMAGIQAQFDGLGDPKSITVNMLDEGAREKLETLGFEVKNLEDGRFEVIAKTEDARANLTTFIDTANTMPANKSVSVAAQTAKAHEDLRAVAERVARFKDKPFTMKALTGDAVTALRNLGFKVEAVPGAKGAKQLKITAPPGTVNANVDAINRKINTIAPRNVGIGVYLKATSWDRDANGVPDLIQAVPQANGGVVDYFANGGITEAAKRIQQFANGGIRRAERHIAQIVPAGSWRVFGEPETHGEAYVPLAESKRGRSKAIVEEVVRRFGGAVAWFANGGIHDQTGGAMAAHRSTRSTATAPRAAVPQGNTALVGGDLNLTMTAEPMRPAQALGETMFELRRIRRGGAHAFG</sequence>
<proteinExistence type="predicted"/>
<evidence type="ECO:0000313" key="3">
    <source>
        <dbReference type="Proteomes" id="UP000244900"/>
    </source>
</evidence>
<keyword evidence="1" id="KW-1133">Transmembrane helix</keyword>
<reference evidence="2 3" key="1">
    <citation type="submission" date="2018-05" db="EMBL/GenBank/DDBJ databases">
        <title>Complete genome sequence of sponge-derived Streptomyces sp. HNM0039.</title>
        <authorList>
            <person name="Huang X."/>
            <person name="Zhou S."/>
        </authorList>
    </citation>
    <scope>NUCLEOTIDE SEQUENCE [LARGE SCALE GENOMIC DNA]</scope>
    <source>
        <strain evidence="2 3">HNM0039</strain>
    </source>
</reference>
<feature type="transmembrane region" description="Helical" evidence="1">
    <location>
        <begin position="529"/>
        <end position="550"/>
    </location>
</feature>